<proteinExistence type="predicted"/>
<protein>
    <submittedName>
        <fullName evidence="1">Uncharacterized protein</fullName>
    </submittedName>
</protein>
<reference evidence="1" key="2">
    <citation type="journal article" date="2015" name="Data Brief">
        <title>Shoot transcriptome of the giant reed, Arundo donax.</title>
        <authorList>
            <person name="Barrero R.A."/>
            <person name="Guerrero F.D."/>
            <person name="Moolhuijzen P."/>
            <person name="Goolsby J.A."/>
            <person name="Tidwell J."/>
            <person name="Bellgard S.E."/>
            <person name="Bellgard M.I."/>
        </authorList>
    </citation>
    <scope>NUCLEOTIDE SEQUENCE</scope>
    <source>
        <tissue evidence="1">Shoot tissue taken approximately 20 cm above the soil surface</tissue>
    </source>
</reference>
<reference evidence="1" key="1">
    <citation type="submission" date="2014-09" db="EMBL/GenBank/DDBJ databases">
        <authorList>
            <person name="Magalhaes I.L.F."/>
            <person name="Oliveira U."/>
            <person name="Santos F.R."/>
            <person name="Vidigal T.H.D.A."/>
            <person name="Brescovit A.D."/>
            <person name="Santos A.J."/>
        </authorList>
    </citation>
    <scope>NUCLEOTIDE SEQUENCE</scope>
    <source>
        <tissue evidence="1">Shoot tissue taken approximately 20 cm above the soil surface</tissue>
    </source>
</reference>
<dbReference type="EMBL" id="GBRH01246996">
    <property type="protein sequence ID" value="JAD50899.1"/>
    <property type="molecule type" value="Transcribed_RNA"/>
</dbReference>
<dbReference type="AlphaFoldDB" id="A0A0A9AGT2"/>
<organism evidence="1">
    <name type="scientific">Arundo donax</name>
    <name type="common">Giant reed</name>
    <name type="synonym">Donax arundinaceus</name>
    <dbReference type="NCBI Taxonomy" id="35708"/>
    <lineage>
        <taxon>Eukaryota</taxon>
        <taxon>Viridiplantae</taxon>
        <taxon>Streptophyta</taxon>
        <taxon>Embryophyta</taxon>
        <taxon>Tracheophyta</taxon>
        <taxon>Spermatophyta</taxon>
        <taxon>Magnoliopsida</taxon>
        <taxon>Liliopsida</taxon>
        <taxon>Poales</taxon>
        <taxon>Poaceae</taxon>
        <taxon>PACMAD clade</taxon>
        <taxon>Arundinoideae</taxon>
        <taxon>Arundineae</taxon>
        <taxon>Arundo</taxon>
    </lineage>
</organism>
<evidence type="ECO:0000313" key="1">
    <source>
        <dbReference type="EMBL" id="JAD50899.1"/>
    </source>
</evidence>
<accession>A0A0A9AGT2</accession>
<sequence length="81" mass="8654">MDLRLLVSVATHSRSNRAATTAMPLRSGKPSSITELAFAALMPPMATTGNFEAKHMVFKPSNPKVGLFAFVVVGKTPPQPM</sequence>
<name>A0A0A9AGT2_ARUDO</name>